<dbReference type="PANTHER" id="PTHR21310:SF37">
    <property type="entry name" value="AMINOGLYCOSIDE PHOSPHOTRANSFERASE DOMAIN-CONTAINING PROTEIN"/>
    <property type="match status" value="1"/>
</dbReference>
<dbReference type="InterPro" id="IPR011009">
    <property type="entry name" value="Kinase-like_dom_sf"/>
</dbReference>
<dbReference type="SUPFAM" id="SSF56112">
    <property type="entry name" value="Protein kinase-like (PK-like)"/>
    <property type="match status" value="1"/>
</dbReference>
<dbReference type="Pfam" id="PF01636">
    <property type="entry name" value="APH"/>
    <property type="match status" value="1"/>
</dbReference>
<dbReference type="InterPro" id="IPR051678">
    <property type="entry name" value="AGP_Transferase"/>
</dbReference>
<organism evidence="2 3">
    <name type="scientific">Beauveria bassiana</name>
    <name type="common">White muscardine disease fungus</name>
    <name type="synonym">Tritirachium shiotae</name>
    <dbReference type="NCBI Taxonomy" id="176275"/>
    <lineage>
        <taxon>Eukaryota</taxon>
        <taxon>Fungi</taxon>
        <taxon>Dikarya</taxon>
        <taxon>Ascomycota</taxon>
        <taxon>Pezizomycotina</taxon>
        <taxon>Sordariomycetes</taxon>
        <taxon>Hypocreomycetidae</taxon>
        <taxon>Hypocreales</taxon>
        <taxon>Cordycipitaceae</taxon>
        <taxon>Beauveria</taxon>
    </lineage>
</organism>
<reference evidence="2 3" key="1">
    <citation type="submission" date="2016-07" db="EMBL/GenBank/DDBJ databases">
        <title>Comparative genomics of the entomopathogenic fungus Beauveria bassiana.</title>
        <authorList>
            <person name="Valero Jimenez C.A."/>
            <person name="Zwaan B.J."/>
            <person name="Van Kan J.A."/>
            <person name="Takken W."/>
            <person name="Debets A.J."/>
            <person name="Schoustra S.E."/>
            <person name="Koenraadt C.J."/>
        </authorList>
    </citation>
    <scope>NUCLEOTIDE SEQUENCE [LARGE SCALE GENOMIC DNA]</scope>
    <source>
        <strain evidence="2 3">ARSEF 8028</strain>
    </source>
</reference>
<dbReference type="Proteomes" id="UP000237441">
    <property type="component" value="Unassembled WGS sequence"/>
</dbReference>
<dbReference type="InterPro" id="IPR002575">
    <property type="entry name" value="Aminoglycoside_PTrfase"/>
</dbReference>
<feature type="domain" description="Aminoglycoside phosphotransferase" evidence="1">
    <location>
        <begin position="330"/>
        <end position="375"/>
    </location>
</feature>
<name>A0A2S7Y1A7_BEABA</name>
<evidence type="ECO:0000259" key="1">
    <source>
        <dbReference type="Pfam" id="PF01636"/>
    </source>
</evidence>
<dbReference type="OrthoDB" id="4865402at2759"/>
<sequence>MTTRKLLSGPITLSIATGRTDNILDALQYPLRRAAFYDHIEGHRALLAEVIAHHLGTKPTDIDISPQEWWRHGSFNLCVPLKINIDCAPSNTPEYAFIRFPLPYRVGEASNPGNSDEKLNCEAATYAWLEENCPSVPIPKLYGFGLSTNERFTNASLLPRWSRWFYEARRFFLAAFGLQQPSQYVRHDSSRFAALDIGYLLIETITSGDTLSSSWDTKRDATRLQNLQGDLARIMVSLARIRLPRIGLFRLDSNGYLRLDNRPISVQSTIHENEGISLHMSRRTTFSSVQDFVSSQLKSFETRFIKHPNAIDSPEDAWYQMASLAAAKVVFPQLFRDDLRNGPFVFSLTDLHRSNIFVDENWNITCIIDLEFACSWPIEFLQTPYWLGGKFVDEVTSADITPLHADFMKHIRREEKLQCRDTDISSIMQQSWANGTFWVPLALKDPTHFAAIFYKCILKDYFGFPDEELDNGAYFRFCSRLFHRDASSIIDRKLGDRDKYIKSLTEAFTDTAERPS</sequence>
<dbReference type="EMBL" id="JRHA01000002">
    <property type="protein sequence ID" value="PQK09901.1"/>
    <property type="molecule type" value="Genomic_DNA"/>
</dbReference>
<dbReference type="AlphaFoldDB" id="A0A2S7Y1A7"/>
<comment type="caution">
    <text evidence="2">The sequence shown here is derived from an EMBL/GenBank/DDBJ whole genome shotgun (WGS) entry which is preliminary data.</text>
</comment>
<protein>
    <recommendedName>
        <fullName evidence="1">Aminoglycoside phosphotransferase domain-containing protein</fullName>
    </recommendedName>
</protein>
<evidence type="ECO:0000313" key="3">
    <source>
        <dbReference type="Proteomes" id="UP000237441"/>
    </source>
</evidence>
<gene>
    <name evidence="2" type="ORF">BB8028_0002g02250</name>
</gene>
<dbReference type="PANTHER" id="PTHR21310">
    <property type="entry name" value="AMINOGLYCOSIDE PHOSPHOTRANSFERASE-RELATED-RELATED"/>
    <property type="match status" value="1"/>
</dbReference>
<proteinExistence type="predicted"/>
<evidence type="ECO:0000313" key="2">
    <source>
        <dbReference type="EMBL" id="PQK09901.1"/>
    </source>
</evidence>
<accession>A0A2S7Y1A7</accession>